<dbReference type="InterPro" id="IPR056174">
    <property type="entry name" value="SpoVR_N"/>
</dbReference>
<dbReference type="PANTHER" id="PTHR30029:SF2">
    <property type="entry name" value="STAGE V SPORULATION PROTEIN R"/>
    <property type="match status" value="1"/>
</dbReference>
<protein>
    <recommendedName>
        <fullName evidence="4">SpoVR family protein</fullName>
    </recommendedName>
</protein>
<reference evidence="3" key="1">
    <citation type="journal article" date="2015" name="Nature">
        <title>Complex archaea that bridge the gap between prokaryotes and eukaryotes.</title>
        <authorList>
            <person name="Spang A."/>
            <person name="Saw J.H."/>
            <person name="Jorgensen S.L."/>
            <person name="Zaremba-Niedzwiedzka K."/>
            <person name="Martijn J."/>
            <person name="Lind A.E."/>
            <person name="van Eijk R."/>
            <person name="Schleper C."/>
            <person name="Guy L."/>
            <person name="Ettema T.J."/>
        </authorList>
    </citation>
    <scope>NUCLEOTIDE SEQUENCE</scope>
</reference>
<feature type="domain" description="SpoVR protein-like N-terminal" evidence="1">
    <location>
        <begin position="5"/>
        <end position="425"/>
    </location>
</feature>
<comment type="caution">
    <text evidence="3">The sequence shown here is derived from an EMBL/GenBank/DDBJ whole genome shotgun (WGS) entry which is preliminary data.</text>
</comment>
<dbReference type="Pfam" id="PF04293">
    <property type="entry name" value="SpoVR"/>
    <property type="match status" value="1"/>
</dbReference>
<feature type="domain" description="SpoVR-like C-terminal" evidence="2">
    <location>
        <begin position="430"/>
        <end position="482"/>
    </location>
</feature>
<dbReference type="InterPro" id="IPR007390">
    <property type="entry name" value="Spore_V_R"/>
</dbReference>
<dbReference type="Pfam" id="PF24755">
    <property type="entry name" value="SpoVR_C"/>
    <property type="match status" value="1"/>
</dbReference>
<organism evidence="3">
    <name type="scientific">marine sediment metagenome</name>
    <dbReference type="NCBI Taxonomy" id="412755"/>
    <lineage>
        <taxon>unclassified sequences</taxon>
        <taxon>metagenomes</taxon>
        <taxon>ecological metagenomes</taxon>
    </lineage>
</organism>
<gene>
    <name evidence="3" type="ORF">LCGC14_0731450</name>
</gene>
<proteinExistence type="predicted"/>
<evidence type="ECO:0000313" key="3">
    <source>
        <dbReference type="EMBL" id="KKN40630.1"/>
    </source>
</evidence>
<dbReference type="PANTHER" id="PTHR30029">
    <property type="entry name" value="STAGE V SPORULATION PROTEIN R"/>
    <property type="match status" value="1"/>
</dbReference>
<dbReference type="InterPro" id="IPR057008">
    <property type="entry name" value="SpoVR-like_C"/>
</dbReference>
<name>A0A0F9Q9I0_9ZZZZ</name>
<sequence length="531" mass="63103">MNKKELKRLIKIEERIQEIITDDLGLVCYPIEFDIVPAQKMLEIMAYHIPTNISNWKKGRDYERERTIYEHSSRGLPYEAVINANPAKAYLMRNNKFAVQCLVMAHVYGHVAFFANNKYFRNSRQDIIGIMYEASKRSLKYEHRFGMEEVEKTVDAGHALQHHSSPFVSNETNDEKRKRMFEQEKRKFHTKGGEFADLYGTSQKEINEDIELFNQKLWRQLKLKTPVEPTDDLLGYIIDNSVVLEDWQKDILEILRMEGQYYWPIIKTKYMNEGFATRVHEKVMNVLFEEELLKAEEHADYNYSNSLVKAENPNGLNPYLVGSGMWKDVEERWDKGQHGEEWENCTNAKKKKEWDTKEMRGWEKCKEVMEIYTDWFFVQDFLTPELVQELKIYVFEAKDKTTHIDYVITKDTAEDIKKKLVYAFSQSMIPKIDIVNGNYDEKGWLNLLHRWDGIDLEMKYAEETMRHMAYLWGRPIVLNTKEGKEKKVSLKISLGGMEKKTENDEEEKKDSAWWEAWWKMTPLKQTYLLPF</sequence>
<evidence type="ECO:0000259" key="2">
    <source>
        <dbReference type="Pfam" id="PF24755"/>
    </source>
</evidence>
<accession>A0A0F9Q9I0</accession>
<dbReference type="AlphaFoldDB" id="A0A0F9Q9I0"/>
<evidence type="ECO:0008006" key="4">
    <source>
        <dbReference type="Google" id="ProtNLM"/>
    </source>
</evidence>
<dbReference type="EMBL" id="LAZR01001693">
    <property type="protein sequence ID" value="KKN40630.1"/>
    <property type="molecule type" value="Genomic_DNA"/>
</dbReference>
<evidence type="ECO:0000259" key="1">
    <source>
        <dbReference type="Pfam" id="PF04293"/>
    </source>
</evidence>